<proteinExistence type="predicted"/>
<accession>A0ABN1R0B8</accession>
<dbReference type="PANTHER" id="PTHR11361">
    <property type="entry name" value="DNA MISMATCH REPAIR PROTEIN MUTS FAMILY MEMBER"/>
    <property type="match status" value="1"/>
</dbReference>
<dbReference type="PANTHER" id="PTHR11361:SF34">
    <property type="entry name" value="DNA MISMATCH REPAIR PROTEIN MSH1, MITOCHONDRIAL"/>
    <property type="match status" value="1"/>
</dbReference>
<dbReference type="Pfam" id="PF00488">
    <property type="entry name" value="MutS_V"/>
    <property type="match status" value="1"/>
</dbReference>
<keyword evidence="6" id="KW-1185">Reference proteome</keyword>
<dbReference type="EMBL" id="BAAAHH010000009">
    <property type="protein sequence ID" value="GAA0950086.1"/>
    <property type="molecule type" value="Genomic_DNA"/>
</dbReference>
<evidence type="ECO:0000313" key="6">
    <source>
        <dbReference type="Proteomes" id="UP001500665"/>
    </source>
</evidence>
<dbReference type="SMART" id="SM00534">
    <property type="entry name" value="MUTSac"/>
    <property type="match status" value="1"/>
</dbReference>
<keyword evidence="1" id="KW-0547">Nucleotide-binding</keyword>
<protein>
    <submittedName>
        <fullName evidence="5">DNA mismatch repair protein MutS</fullName>
    </submittedName>
</protein>
<evidence type="ECO:0000256" key="3">
    <source>
        <dbReference type="ARBA" id="ARBA00023125"/>
    </source>
</evidence>
<organism evidence="5 6">
    <name type="scientific">Actinocorallia libanotica</name>
    <dbReference type="NCBI Taxonomy" id="46162"/>
    <lineage>
        <taxon>Bacteria</taxon>
        <taxon>Bacillati</taxon>
        <taxon>Actinomycetota</taxon>
        <taxon>Actinomycetes</taxon>
        <taxon>Streptosporangiales</taxon>
        <taxon>Thermomonosporaceae</taxon>
        <taxon>Actinocorallia</taxon>
    </lineage>
</organism>
<evidence type="ECO:0000256" key="1">
    <source>
        <dbReference type="ARBA" id="ARBA00022741"/>
    </source>
</evidence>
<sequence length="488" mass="52938">MSADGDFDLHAPELPLAPDLVADLHLETLWAGMARGDRRLYAMARAATLAPLTDPAALAYRQAALDDCLRNAPAVRALHTLADEAVKAEEKIIRGSSGSSEGLLNRSVHVLELLCGHLRELGRLAASSAHGFRSAAFTRLFALLHNELNEKYLRSVEAFLRGFDFEHGIIASARLGEGNKGVVFRLHEPPGKGRPIPLHRRLKKSGLAYTLPGKYEEEWRSLNAFRSRLLGGVAGAVSGSADDVCDFFRALRNELGFYVGCLNLAETLAQRGLPFCPPEIHPSGTGVFTARELYDPCLALRLDDPVTGNDISADGLGLIVVTGANRGGKSTFLRSVGVAHLMAQCGMFAPARGLSASAAQGVFTHFKREEDRSMTSGKLDEELARMSQVVDRLRPDSLVLCNESFMSTNEREGSDISREIVGALGELGVRVVFVTHMHAFAHRTSTETPEGTLFLTAERDGGFRLRPGTPSPTAHAEKLYAQIFGERD</sequence>
<comment type="caution">
    <text evidence="5">The sequence shown here is derived from an EMBL/GenBank/DDBJ whole genome shotgun (WGS) entry which is preliminary data.</text>
</comment>
<keyword evidence="2" id="KW-0067">ATP-binding</keyword>
<gene>
    <name evidence="5" type="ORF">GCM10009550_28250</name>
</gene>
<dbReference type="Proteomes" id="UP001500665">
    <property type="component" value="Unassembled WGS sequence"/>
</dbReference>
<feature type="domain" description="DNA mismatch repair proteins mutS family" evidence="4">
    <location>
        <begin position="318"/>
        <end position="486"/>
    </location>
</feature>
<evidence type="ECO:0000259" key="4">
    <source>
        <dbReference type="SMART" id="SM00534"/>
    </source>
</evidence>
<keyword evidence="3" id="KW-0238">DNA-binding</keyword>
<dbReference type="InterPro" id="IPR045076">
    <property type="entry name" value="MutS"/>
</dbReference>
<name>A0ABN1R0B8_9ACTN</name>
<dbReference type="SUPFAM" id="SSF52540">
    <property type="entry name" value="P-loop containing nucleoside triphosphate hydrolases"/>
    <property type="match status" value="1"/>
</dbReference>
<evidence type="ECO:0000313" key="5">
    <source>
        <dbReference type="EMBL" id="GAA0950086.1"/>
    </source>
</evidence>
<dbReference type="InterPro" id="IPR000432">
    <property type="entry name" value="DNA_mismatch_repair_MutS_C"/>
</dbReference>
<reference evidence="5 6" key="1">
    <citation type="journal article" date="2019" name="Int. J. Syst. Evol. Microbiol.">
        <title>The Global Catalogue of Microorganisms (GCM) 10K type strain sequencing project: providing services to taxonomists for standard genome sequencing and annotation.</title>
        <authorList>
            <consortium name="The Broad Institute Genomics Platform"/>
            <consortium name="The Broad Institute Genome Sequencing Center for Infectious Disease"/>
            <person name="Wu L."/>
            <person name="Ma J."/>
        </authorList>
    </citation>
    <scope>NUCLEOTIDE SEQUENCE [LARGE SCALE GENOMIC DNA]</scope>
    <source>
        <strain evidence="5 6">JCM 10696</strain>
    </source>
</reference>
<dbReference type="Gene3D" id="3.40.50.300">
    <property type="entry name" value="P-loop containing nucleotide triphosphate hydrolases"/>
    <property type="match status" value="1"/>
</dbReference>
<evidence type="ECO:0000256" key="2">
    <source>
        <dbReference type="ARBA" id="ARBA00022840"/>
    </source>
</evidence>
<dbReference type="InterPro" id="IPR027417">
    <property type="entry name" value="P-loop_NTPase"/>
</dbReference>